<keyword evidence="3" id="KW-1185">Reference proteome</keyword>
<comment type="caution">
    <text evidence="2">The sequence shown here is derived from an EMBL/GenBank/DDBJ whole genome shotgun (WGS) entry which is preliminary data.</text>
</comment>
<name>A0ABR1YXW6_9PEZI</name>
<accession>A0ABR1YXW6</accession>
<evidence type="ECO:0000313" key="3">
    <source>
        <dbReference type="Proteomes" id="UP001492380"/>
    </source>
</evidence>
<dbReference type="InterPro" id="IPR010730">
    <property type="entry name" value="HET"/>
</dbReference>
<feature type="domain" description="Heterokaryon incompatibility" evidence="1">
    <location>
        <begin position="259"/>
        <end position="429"/>
    </location>
</feature>
<dbReference type="Proteomes" id="UP001492380">
    <property type="component" value="Unassembled WGS sequence"/>
</dbReference>
<evidence type="ECO:0000313" key="2">
    <source>
        <dbReference type="EMBL" id="KAK8243561.1"/>
    </source>
</evidence>
<dbReference type="EMBL" id="JBBWRZ010000002">
    <property type="protein sequence ID" value="KAK8243561.1"/>
    <property type="molecule type" value="Genomic_DNA"/>
</dbReference>
<dbReference type="Pfam" id="PF06985">
    <property type="entry name" value="HET"/>
    <property type="match status" value="1"/>
</dbReference>
<gene>
    <name evidence="2" type="ORF">HDK90DRAFT_126145</name>
</gene>
<reference evidence="2 3" key="1">
    <citation type="submission" date="2024-04" db="EMBL/GenBank/DDBJ databases">
        <title>Phyllosticta paracitricarpa is synonymous to the EU quarantine fungus P. citricarpa based on phylogenomic analyses.</title>
        <authorList>
            <consortium name="Lawrence Berkeley National Laboratory"/>
            <person name="Van Ingen-Buijs V.A."/>
            <person name="Van Westerhoven A.C."/>
            <person name="Haridas S."/>
            <person name="Skiadas P."/>
            <person name="Martin F."/>
            <person name="Groenewald J.Z."/>
            <person name="Crous P.W."/>
            <person name="Seidl M.F."/>
        </authorList>
    </citation>
    <scope>NUCLEOTIDE SEQUENCE [LARGE SCALE GENOMIC DNA]</scope>
    <source>
        <strain evidence="2 3">CBS 123374</strain>
    </source>
</reference>
<sequence length="801" mass="92330">MDDQPARRGTKAVKCSTCLDLQYELYQPLSSWIMELRHFFPISKRDLLSRQHRASFASIKEAAEKGCSFCSILSQGCDLFWPLEADRSYVPAKLYNTGSEKRKELVMQRTGLSAKQFQENFMWDLAIEIRPGRGLLLSRMGKPCMTKVTGEILHDTSCLWFCALRPSRAPVEFFTTKGSVPYHPSFGPSADVPMTFELDSIRETLRAWLIECDAKHRSCQTVDQKVENGVRVSCPKRLIRVAEGTVRVVELEPDSKVPYTTLSHCWGSEVDASRVLKAQSTNIRSLQVSINWTEIPPTFQDAIKITRLVSCDYIWIDSLCIIQDDAEDWKNQATQMAQIYSHSYLNIAATTSWNSWGGLLKQRVFSLDPSFDFEEARTKPLESHSLKENIIARPHLQQVHRAFYGAEGELPAKGGSRFPLLQRAWVFQERLLSRRTVHFTRSEMVWECRSHTFCECEEYDAPPRNENIKTDFDNVVRSSTTEIVSQMWWNCVQNYTRLVITKSTDWPHAIAGLASRVLPYMRSNYSAGLWDKTLPFDLLWGRGWSIPVEVDEMSSGEWPFHSSSFPRTPPTWSWLNFRVAAMGSEGSVENGTKPSEFVVDGRFRHEFGEPIQTFEDSEDAGLWINHSGKPLFLEGATRKGHILLNQRLKSREGKSLLNQRPEFCYPRLDSDFKDEIYCEDYFSFKKDEGFDGIAGFQRNSTKDLDFKRLLDRSADHEFEHNNIFVFLDFRFPDSLNDHWYPVHCLYVGQDIRPDDRTRLSDKFLVLAAVPGEDHYIRIGIGFLKGTKRFIQDPEVCRVEVR</sequence>
<dbReference type="PANTHER" id="PTHR33112:SF16">
    <property type="entry name" value="HETEROKARYON INCOMPATIBILITY DOMAIN-CONTAINING PROTEIN"/>
    <property type="match status" value="1"/>
</dbReference>
<organism evidence="2 3">
    <name type="scientific">Phyllosticta capitalensis</name>
    <dbReference type="NCBI Taxonomy" id="121624"/>
    <lineage>
        <taxon>Eukaryota</taxon>
        <taxon>Fungi</taxon>
        <taxon>Dikarya</taxon>
        <taxon>Ascomycota</taxon>
        <taxon>Pezizomycotina</taxon>
        <taxon>Dothideomycetes</taxon>
        <taxon>Dothideomycetes incertae sedis</taxon>
        <taxon>Botryosphaeriales</taxon>
        <taxon>Phyllostictaceae</taxon>
        <taxon>Phyllosticta</taxon>
    </lineage>
</organism>
<protein>
    <submittedName>
        <fullName evidence="2">Heterokaryon incompatibility protein-domain-containing protein</fullName>
    </submittedName>
</protein>
<dbReference type="PANTHER" id="PTHR33112">
    <property type="entry name" value="DOMAIN PROTEIN, PUTATIVE-RELATED"/>
    <property type="match status" value="1"/>
</dbReference>
<evidence type="ECO:0000259" key="1">
    <source>
        <dbReference type="Pfam" id="PF06985"/>
    </source>
</evidence>
<proteinExistence type="predicted"/>